<keyword evidence="18" id="KW-1185">Reference proteome</keyword>
<dbReference type="InterPro" id="IPR036264">
    <property type="entry name" value="Bact_exopeptidase_dim_dom"/>
</dbReference>
<feature type="active site" description="Proton acceptor" evidence="15">
    <location>
        <position position="137"/>
    </location>
</feature>
<feature type="domain" description="Peptidase M20 dimerisation" evidence="16">
    <location>
        <begin position="179"/>
        <end position="286"/>
    </location>
</feature>
<feature type="binding site" evidence="15">
    <location>
        <position position="166"/>
    </location>
    <ligand>
        <name>Zn(2+)</name>
        <dbReference type="ChEBI" id="CHEBI:29105"/>
        <label>1</label>
    </ligand>
</feature>
<comment type="caution">
    <text evidence="17">The sequence shown here is derived from an EMBL/GenBank/DDBJ whole genome shotgun (WGS) entry which is preliminary data.</text>
</comment>
<comment type="similarity">
    <text evidence="2 15">Belongs to the peptidase M20A family. DapE subfamily.</text>
</comment>
<dbReference type="Gene3D" id="3.40.630.10">
    <property type="entry name" value="Zn peptidases"/>
    <property type="match status" value="2"/>
</dbReference>
<feature type="binding site" evidence="15">
    <location>
        <position position="103"/>
    </location>
    <ligand>
        <name>Zn(2+)</name>
        <dbReference type="ChEBI" id="CHEBI:29105"/>
        <label>2</label>
    </ligand>
</feature>
<evidence type="ECO:0000256" key="8">
    <source>
        <dbReference type="ARBA" id="ARBA00022801"/>
    </source>
</evidence>
<evidence type="ECO:0000256" key="10">
    <source>
        <dbReference type="ARBA" id="ARBA00022915"/>
    </source>
</evidence>
<evidence type="ECO:0000259" key="16">
    <source>
        <dbReference type="Pfam" id="PF07687"/>
    </source>
</evidence>
<evidence type="ECO:0000256" key="13">
    <source>
        <dbReference type="ARBA" id="ARBA00031891"/>
    </source>
</evidence>
<dbReference type="RefSeq" id="WP_302722675.1">
    <property type="nucleotide sequence ID" value="NZ_JAULRU010000569.1"/>
</dbReference>
<proteinExistence type="inferred from homology"/>
<dbReference type="SUPFAM" id="SSF53187">
    <property type="entry name" value="Zn-dependent exopeptidases"/>
    <property type="match status" value="1"/>
</dbReference>
<comment type="cofactor">
    <cofactor evidence="15">
        <name>Zn(2+)</name>
        <dbReference type="ChEBI" id="CHEBI:29105"/>
    </cofactor>
    <cofactor evidence="15">
        <name>Co(2+)</name>
        <dbReference type="ChEBI" id="CHEBI:48828"/>
    </cofactor>
    <text evidence="15">Binds 2 Zn(2+) or Co(2+) ions per subunit.</text>
</comment>
<keyword evidence="10 15" id="KW-0220">Diaminopimelate biosynthesis</keyword>
<feature type="binding site" evidence="15">
    <location>
        <position position="70"/>
    </location>
    <ligand>
        <name>Zn(2+)</name>
        <dbReference type="ChEBI" id="CHEBI:29105"/>
        <label>1</label>
    </ligand>
</feature>
<dbReference type="EMBL" id="JAXAFO010000009">
    <property type="protein sequence ID" value="MDX6849062.1"/>
    <property type="molecule type" value="Genomic_DNA"/>
</dbReference>
<reference evidence="17 18" key="1">
    <citation type="submission" date="2023-11" db="EMBL/GenBank/DDBJ databases">
        <title>Gilvimarinus fulvus sp. nov., isolated from the surface of Kelp.</title>
        <authorList>
            <person name="Sun Y.Y."/>
            <person name="Gong Y."/>
            <person name="Du Z.J."/>
        </authorList>
    </citation>
    <scope>NUCLEOTIDE SEQUENCE [LARGE SCALE GENOMIC DNA]</scope>
    <source>
        <strain evidence="17 18">SDUM040013</strain>
    </source>
</reference>
<keyword evidence="12 15" id="KW-0170">Cobalt</keyword>
<dbReference type="Gene3D" id="3.30.70.360">
    <property type="match status" value="1"/>
</dbReference>
<evidence type="ECO:0000256" key="9">
    <source>
        <dbReference type="ARBA" id="ARBA00022833"/>
    </source>
</evidence>
<comment type="subunit">
    <text evidence="3 15">Homodimer.</text>
</comment>
<gene>
    <name evidence="15 17" type="primary">dapE</name>
    <name evidence="17" type="ORF">SCD92_06800</name>
</gene>
<evidence type="ECO:0000256" key="14">
    <source>
        <dbReference type="ARBA" id="ARBA00051301"/>
    </source>
</evidence>
<comment type="function">
    <text evidence="15">Catalyzes the hydrolysis of N-succinyl-L,L-diaminopimelic acid (SDAP), forming succinate and LL-2,6-diaminopimelate (DAP), an intermediate involved in the bacterial biosynthesis of lysine and meso-diaminopimelic acid, an essential component of bacterial cell walls.</text>
</comment>
<dbReference type="InterPro" id="IPR002933">
    <property type="entry name" value="Peptidase_M20"/>
</dbReference>
<dbReference type="NCBIfam" id="TIGR01246">
    <property type="entry name" value="dapE_proteo"/>
    <property type="match status" value="1"/>
</dbReference>
<dbReference type="NCBIfam" id="NF009557">
    <property type="entry name" value="PRK13009.1"/>
    <property type="match status" value="1"/>
</dbReference>
<evidence type="ECO:0000313" key="18">
    <source>
        <dbReference type="Proteomes" id="UP001273505"/>
    </source>
</evidence>
<keyword evidence="7 15" id="KW-0479">Metal-binding</keyword>
<feature type="binding site" evidence="15">
    <location>
        <position position="103"/>
    </location>
    <ligand>
        <name>Zn(2+)</name>
        <dbReference type="ChEBI" id="CHEBI:29105"/>
        <label>1</label>
    </ligand>
</feature>
<dbReference type="Pfam" id="PF01546">
    <property type="entry name" value="Peptidase_M20"/>
    <property type="match status" value="1"/>
</dbReference>
<organism evidence="17 18">
    <name type="scientific">Gilvimarinus gilvus</name>
    <dbReference type="NCBI Taxonomy" id="3058038"/>
    <lineage>
        <taxon>Bacteria</taxon>
        <taxon>Pseudomonadati</taxon>
        <taxon>Pseudomonadota</taxon>
        <taxon>Gammaproteobacteria</taxon>
        <taxon>Cellvibrionales</taxon>
        <taxon>Cellvibrionaceae</taxon>
        <taxon>Gilvimarinus</taxon>
    </lineage>
</organism>
<accession>A0ABU4RY11</accession>
<protein>
    <recommendedName>
        <fullName evidence="5 15">Succinyl-diaminopimelate desuccinylase</fullName>
        <shortName evidence="15">SDAP desuccinylase</shortName>
        <ecNumber evidence="4 15">3.5.1.18</ecNumber>
    </recommendedName>
    <alternativeName>
        <fullName evidence="13 15">N-succinyl-LL-2,6-diaminoheptanedioate amidohydrolase</fullName>
    </alternativeName>
</protein>
<dbReference type="InterPro" id="IPR050072">
    <property type="entry name" value="Peptidase_M20A"/>
</dbReference>
<evidence type="ECO:0000256" key="12">
    <source>
        <dbReference type="ARBA" id="ARBA00023285"/>
    </source>
</evidence>
<evidence type="ECO:0000256" key="11">
    <source>
        <dbReference type="ARBA" id="ARBA00023154"/>
    </source>
</evidence>
<dbReference type="PROSITE" id="PS00758">
    <property type="entry name" value="ARGE_DAPE_CPG2_1"/>
    <property type="match status" value="1"/>
</dbReference>
<name>A0ABU4RY11_9GAMM</name>
<dbReference type="InterPro" id="IPR011650">
    <property type="entry name" value="Peptidase_M20_dimer"/>
</dbReference>
<dbReference type="PANTHER" id="PTHR43808">
    <property type="entry name" value="ACETYLORNITHINE DEACETYLASE"/>
    <property type="match status" value="1"/>
</dbReference>
<evidence type="ECO:0000256" key="3">
    <source>
        <dbReference type="ARBA" id="ARBA00011738"/>
    </source>
</evidence>
<dbReference type="PROSITE" id="PS00759">
    <property type="entry name" value="ARGE_DAPE_CPG2_2"/>
    <property type="match status" value="1"/>
</dbReference>
<dbReference type="SUPFAM" id="SSF55031">
    <property type="entry name" value="Bacterial exopeptidase dimerisation domain"/>
    <property type="match status" value="1"/>
</dbReference>
<evidence type="ECO:0000256" key="5">
    <source>
        <dbReference type="ARBA" id="ARBA00022391"/>
    </source>
</evidence>
<feature type="active site" evidence="15">
    <location>
        <position position="72"/>
    </location>
</feature>
<dbReference type="InterPro" id="IPR005941">
    <property type="entry name" value="DapE_proteobac"/>
</dbReference>
<dbReference type="HAMAP" id="MF_01690">
    <property type="entry name" value="DapE"/>
    <property type="match status" value="1"/>
</dbReference>
<feature type="binding site" evidence="15">
    <location>
        <position position="138"/>
    </location>
    <ligand>
        <name>Zn(2+)</name>
        <dbReference type="ChEBI" id="CHEBI:29105"/>
        <label>2</label>
    </ligand>
</feature>
<dbReference type="Pfam" id="PF07687">
    <property type="entry name" value="M20_dimer"/>
    <property type="match status" value="1"/>
</dbReference>
<sequence>MHNAASATLTLAQELISRQSVTPEDAGCQALMIERLKAIGFEIYPLRFGDVDNFWAVRGSQGPLLAFAGHTDVVPTGPETHWQHPPFEPVIDDGYLCGRGAADMKGSLASMVVACEEFVAEVPNHNGRIAFLITSDEEGPAANGTVKVVEWLEQQGEKIDWCIVGEPSSTAVLGDIIKNGRRGSLGAELTVKGIQGHVAYPHLAANPIHQVAPALAELACTEWDQGNDYFPATTFQISNFNSGTGATNVIPGEAHIVFNFRFSTEVTEADLRQRTENVLQKHGLEYDIQWKLSGQPFLTERGTLVEAVVSAVASATGTQSQLSTSGGTSDGRFIAPTGAQVVELGPVNATIHKVDERVRAEDLNKLTRVYCQTLRNLLA</sequence>
<keyword evidence="9 15" id="KW-0862">Zinc</keyword>
<comment type="catalytic activity">
    <reaction evidence="14 15">
        <text>N-succinyl-(2S,6S)-2,6-diaminopimelate + H2O = (2S,6S)-2,6-diaminopimelate + succinate</text>
        <dbReference type="Rhea" id="RHEA:22608"/>
        <dbReference type="ChEBI" id="CHEBI:15377"/>
        <dbReference type="ChEBI" id="CHEBI:30031"/>
        <dbReference type="ChEBI" id="CHEBI:57609"/>
        <dbReference type="ChEBI" id="CHEBI:58087"/>
        <dbReference type="EC" id="3.5.1.18"/>
    </reaction>
</comment>
<evidence type="ECO:0000256" key="7">
    <source>
        <dbReference type="ARBA" id="ARBA00022723"/>
    </source>
</evidence>
<keyword evidence="8 15" id="KW-0378">Hydrolase</keyword>
<dbReference type="Proteomes" id="UP001273505">
    <property type="component" value="Unassembled WGS sequence"/>
</dbReference>
<evidence type="ECO:0000256" key="6">
    <source>
        <dbReference type="ARBA" id="ARBA00022605"/>
    </source>
</evidence>
<dbReference type="GO" id="GO:0009014">
    <property type="term" value="F:succinyl-diaminopimelate desuccinylase activity"/>
    <property type="evidence" value="ECO:0007669"/>
    <property type="project" value="UniProtKB-EC"/>
</dbReference>
<evidence type="ECO:0000256" key="15">
    <source>
        <dbReference type="HAMAP-Rule" id="MF_01690"/>
    </source>
</evidence>
<dbReference type="PANTHER" id="PTHR43808:SF31">
    <property type="entry name" value="N-ACETYL-L-CITRULLINE DEACETYLASE"/>
    <property type="match status" value="1"/>
</dbReference>
<keyword evidence="6 15" id="KW-0028">Amino-acid biosynthesis</keyword>
<dbReference type="InterPro" id="IPR001261">
    <property type="entry name" value="ArgE/DapE_CS"/>
</dbReference>
<evidence type="ECO:0000256" key="2">
    <source>
        <dbReference type="ARBA" id="ARBA00006746"/>
    </source>
</evidence>
<dbReference type="CDD" id="cd03891">
    <property type="entry name" value="M20_DapE_proteobac"/>
    <property type="match status" value="1"/>
</dbReference>
<evidence type="ECO:0000256" key="4">
    <source>
        <dbReference type="ARBA" id="ARBA00011921"/>
    </source>
</evidence>
<feature type="binding site" evidence="15">
    <location>
        <position position="352"/>
    </location>
    <ligand>
        <name>Zn(2+)</name>
        <dbReference type="ChEBI" id="CHEBI:29105"/>
        <label>2</label>
    </ligand>
</feature>
<keyword evidence="11 15" id="KW-0457">Lysine biosynthesis</keyword>
<dbReference type="EC" id="3.5.1.18" evidence="4 15"/>
<comment type="pathway">
    <text evidence="1 15">Amino-acid biosynthesis; L-lysine biosynthesis via DAP pathway; LL-2,6-diaminopimelate from (S)-tetrahydrodipicolinate (succinylase route): step 3/3.</text>
</comment>
<evidence type="ECO:0000313" key="17">
    <source>
        <dbReference type="EMBL" id="MDX6849062.1"/>
    </source>
</evidence>
<evidence type="ECO:0000256" key="1">
    <source>
        <dbReference type="ARBA" id="ARBA00005130"/>
    </source>
</evidence>